<dbReference type="InterPro" id="IPR000182">
    <property type="entry name" value="GNAT_dom"/>
</dbReference>
<proteinExistence type="predicted"/>
<dbReference type="GO" id="GO:0016747">
    <property type="term" value="F:acyltransferase activity, transferring groups other than amino-acyl groups"/>
    <property type="evidence" value="ECO:0007669"/>
    <property type="project" value="InterPro"/>
</dbReference>
<dbReference type="InterPro" id="IPR016181">
    <property type="entry name" value="Acyl_CoA_acyltransferase"/>
</dbReference>
<dbReference type="PANTHER" id="PTHR43792">
    <property type="entry name" value="GNAT FAMILY, PUTATIVE (AFU_ORTHOLOGUE AFUA_3G00765)-RELATED-RELATED"/>
    <property type="match status" value="1"/>
</dbReference>
<dbReference type="InterPro" id="IPR051531">
    <property type="entry name" value="N-acetyltransferase"/>
</dbReference>
<accession>A0A7T5R2B9</accession>
<evidence type="ECO:0000313" key="3">
    <source>
        <dbReference type="Proteomes" id="UP000595362"/>
    </source>
</evidence>
<evidence type="ECO:0000259" key="1">
    <source>
        <dbReference type="PROSITE" id="PS51186"/>
    </source>
</evidence>
<dbReference type="Gene3D" id="3.40.630.30">
    <property type="match status" value="1"/>
</dbReference>
<protein>
    <submittedName>
        <fullName evidence="2">GNAT family N-acetyltransferase</fullName>
    </submittedName>
</protein>
<dbReference type="EMBL" id="CP066681">
    <property type="protein sequence ID" value="QQG36161.1"/>
    <property type="molecule type" value="Genomic_DNA"/>
</dbReference>
<dbReference type="Proteomes" id="UP000595362">
    <property type="component" value="Chromosome"/>
</dbReference>
<evidence type="ECO:0000313" key="2">
    <source>
        <dbReference type="EMBL" id="QQG36161.1"/>
    </source>
</evidence>
<keyword evidence="2" id="KW-0808">Transferase</keyword>
<dbReference type="CDD" id="cd04301">
    <property type="entry name" value="NAT_SF"/>
    <property type="match status" value="1"/>
</dbReference>
<reference evidence="2 3" key="1">
    <citation type="submission" date="2020-07" db="EMBL/GenBank/DDBJ databases">
        <title>Huge and variable diversity of episymbiotic CPR bacteria and DPANN archaea in groundwater ecosystems.</title>
        <authorList>
            <person name="He C.Y."/>
            <person name="Keren R."/>
            <person name="Whittaker M."/>
            <person name="Farag I.F."/>
            <person name="Doudna J."/>
            <person name="Cate J.H.D."/>
            <person name="Banfield J.F."/>
        </authorList>
    </citation>
    <scope>NUCLEOTIDE SEQUENCE [LARGE SCALE GENOMIC DNA]</scope>
    <source>
        <strain evidence="2">NC_groundwater_70_Ag_B-0.1um_54_66</strain>
    </source>
</reference>
<organism evidence="2 3">
    <name type="scientific">Micavibrio aeruginosavorus</name>
    <dbReference type="NCBI Taxonomy" id="349221"/>
    <lineage>
        <taxon>Bacteria</taxon>
        <taxon>Pseudomonadati</taxon>
        <taxon>Bdellovibrionota</taxon>
        <taxon>Bdellovibrionia</taxon>
        <taxon>Bdellovibrionales</taxon>
        <taxon>Pseudobdellovibrionaceae</taxon>
        <taxon>Micavibrio</taxon>
    </lineage>
</organism>
<name>A0A7T5R2B9_9BACT</name>
<sequence>MKKQGRKAFADISLRPMRLSDRDRIFAILSDPSVRKPFALFHEKSFSREAVTGWCRIAQACNRESPGPDQFYVIKKGRRIIGYFGTGPESDKPAHTGRWEVGYFLDPRFRGQGIMPAVLSEFVTKARRSGLVQEFYGAVRPGNHASARVLEKAGFLRVGVDKAWTPCVFHQDGRAEPCRPPWQPMQVFALKLG</sequence>
<dbReference type="Pfam" id="PF13302">
    <property type="entry name" value="Acetyltransf_3"/>
    <property type="match status" value="1"/>
</dbReference>
<dbReference type="AlphaFoldDB" id="A0A7T5R2B9"/>
<gene>
    <name evidence="2" type="ORF">HYS17_11840</name>
</gene>
<feature type="domain" description="N-acetyltransferase" evidence="1">
    <location>
        <begin position="12"/>
        <end position="174"/>
    </location>
</feature>
<dbReference type="SUPFAM" id="SSF55729">
    <property type="entry name" value="Acyl-CoA N-acyltransferases (Nat)"/>
    <property type="match status" value="1"/>
</dbReference>
<dbReference type="PROSITE" id="PS51186">
    <property type="entry name" value="GNAT"/>
    <property type="match status" value="1"/>
</dbReference>